<dbReference type="SUPFAM" id="SSF50494">
    <property type="entry name" value="Trypsin-like serine proteases"/>
    <property type="match status" value="1"/>
</dbReference>
<evidence type="ECO:0000313" key="4">
    <source>
        <dbReference type="EMBL" id="KAJ3656365.1"/>
    </source>
</evidence>
<comment type="caution">
    <text evidence="4">The sequence shown here is derived from an EMBL/GenBank/DDBJ whole genome shotgun (WGS) entry which is preliminary data.</text>
</comment>
<dbReference type="PROSITE" id="PS50240">
    <property type="entry name" value="TRYPSIN_DOM"/>
    <property type="match status" value="1"/>
</dbReference>
<evidence type="ECO:0000256" key="1">
    <source>
        <dbReference type="ARBA" id="ARBA00023157"/>
    </source>
</evidence>
<organism evidence="4 5">
    <name type="scientific">Zophobas morio</name>
    <dbReference type="NCBI Taxonomy" id="2755281"/>
    <lineage>
        <taxon>Eukaryota</taxon>
        <taxon>Metazoa</taxon>
        <taxon>Ecdysozoa</taxon>
        <taxon>Arthropoda</taxon>
        <taxon>Hexapoda</taxon>
        <taxon>Insecta</taxon>
        <taxon>Pterygota</taxon>
        <taxon>Neoptera</taxon>
        <taxon>Endopterygota</taxon>
        <taxon>Coleoptera</taxon>
        <taxon>Polyphaga</taxon>
        <taxon>Cucujiformia</taxon>
        <taxon>Tenebrionidae</taxon>
        <taxon>Zophobas</taxon>
    </lineage>
</organism>
<feature type="chain" id="PRO_5041206152" description="Peptidase S1 domain-containing protein" evidence="2">
    <location>
        <begin position="24"/>
        <end position="262"/>
    </location>
</feature>
<reference evidence="4" key="1">
    <citation type="journal article" date="2023" name="G3 (Bethesda)">
        <title>Whole genome assemblies of Zophobas morio and Tenebrio molitor.</title>
        <authorList>
            <person name="Kaur S."/>
            <person name="Stinson S.A."/>
            <person name="diCenzo G.C."/>
        </authorList>
    </citation>
    <scope>NUCLEOTIDE SEQUENCE</scope>
    <source>
        <strain evidence="4">QUZm001</strain>
    </source>
</reference>
<keyword evidence="1" id="KW-1015">Disulfide bond</keyword>
<dbReference type="PRINTS" id="PR00722">
    <property type="entry name" value="CHYMOTRYPSIN"/>
</dbReference>
<name>A0AA38II05_9CUCU</name>
<dbReference type="GO" id="GO:0006508">
    <property type="term" value="P:proteolysis"/>
    <property type="evidence" value="ECO:0007669"/>
    <property type="project" value="InterPro"/>
</dbReference>
<gene>
    <name evidence="4" type="ORF">Zmor_015448</name>
</gene>
<dbReference type="EMBL" id="JALNTZ010000004">
    <property type="protein sequence ID" value="KAJ3656365.1"/>
    <property type="molecule type" value="Genomic_DNA"/>
</dbReference>
<accession>A0AA38II05</accession>
<evidence type="ECO:0000259" key="3">
    <source>
        <dbReference type="PROSITE" id="PS50240"/>
    </source>
</evidence>
<feature type="domain" description="Peptidase S1" evidence="3">
    <location>
        <begin position="30"/>
        <end position="260"/>
    </location>
</feature>
<evidence type="ECO:0000313" key="5">
    <source>
        <dbReference type="Proteomes" id="UP001168821"/>
    </source>
</evidence>
<dbReference type="AlphaFoldDB" id="A0AA38II05"/>
<proteinExistence type="predicted"/>
<dbReference type="PANTHER" id="PTHR24260:SF136">
    <property type="entry name" value="GH08193P-RELATED"/>
    <property type="match status" value="1"/>
</dbReference>
<dbReference type="FunFam" id="2.40.10.10:FF:000068">
    <property type="entry name" value="transmembrane protease serine 2"/>
    <property type="match status" value="1"/>
</dbReference>
<dbReference type="InterPro" id="IPR043504">
    <property type="entry name" value="Peptidase_S1_PA_chymotrypsin"/>
</dbReference>
<dbReference type="InterPro" id="IPR001314">
    <property type="entry name" value="Peptidase_S1A"/>
</dbReference>
<dbReference type="CDD" id="cd00190">
    <property type="entry name" value="Tryp_SPc"/>
    <property type="match status" value="1"/>
</dbReference>
<sequence length="262" mass="28260">MVKFGAFLICAVLLGAAPTQSTAVFRGGRIIGGEIARAGQFPFAAAIYKNTADGTYFCTGTIIMDDFILTSGQCVDGAILFSILIGTNNLNANEGTRLSTDTYFQHPGYNPETLENDLGIIKTRLPITFTDYIQPVNFLADFRLPDGSSVFTLGWGQTSDEESGLVNALNYVVVVSLTLEDCMLTYGSQVTDNMVCVEGNYNQGTCRGDLGSPLIQYGSRGVTYLVGVSSFISSNGCESTDPSGFTRISPYRDWIRNITSNN</sequence>
<dbReference type="InterPro" id="IPR051333">
    <property type="entry name" value="CLIP_Serine_Protease"/>
</dbReference>
<feature type="signal peptide" evidence="2">
    <location>
        <begin position="1"/>
        <end position="23"/>
    </location>
</feature>
<dbReference type="GO" id="GO:0004252">
    <property type="term" value="F:serine-type endopeptidase activity"/>
    <property type="evidence" value="ECO:0007669"/>
    <property type="project" value="InterPro"/>
</dbReference>
<evidence type="ECO:0000256" key="2">
    <source>
        <dbReference type="SAM" id="SignalP"/>
    </source>
</evidence>
<dbReference type="InterPro" id="IPR009003">
    <property type="entry name" value="Peptidase_S1_PA"/>
</dbReference>
<keyword evidence="5" id="KW-1185">Reference proteome</keyword>
<protein>
    <recommendedName>
        <fullName evidence="3">Peptidase S1 domain-containing protein</fullName>
    </recommendedName>
</protein>
<dbReference type="Pfam" id="PF00089">
    <property type="entry name" value="Trypsin"/>
    <property type="match status" value="1"/>
</dbReference>
<dbReference type="SMART" id="SM00020">
    <property type="entry name" value="Tryp_SPc"/>
    <property type="match status" value="1"/>
</dbReference>
<keyword evidence="2" id="KW-0732">Signal</keyword>
<dbReference type="Gene3D" id="2.40.10.10">
    <property type="entry name" value="Trypsin-like serine proteases"/>
    <property type="match status" value="1"/>
</dbReference>
<dbReference type="PANTHER" id="PTHR24260">
    <property type="match status" value="1"/>
</dbReference>
<dbReference type="InterPro" id="IPR001254">
    <property type="entry name" value="Trypsin_dom"/>
</dbReference>
<dbReference type="Proteomes" id="UP001168821">
    <property type="component" value="Unassembled WGS sequence"/>
</dbReference>